<dbReference type="OrthoDB" id="567549at2759"/>
<evidence type="ECO:0000256" key="1">
    <source>
        <dbReference type="SAM" id="MobiDB-lite"/>
    </source>
</evidence>
<sequence length="193" mass="19672">MPDLVPGPGAKHADVVRVAARLGTAADCLLVLREELPGVNVSRAAAAQLPVLLLPPDQLRAELKQVKALLTGCGPAGQRQLLEAHPQLLRSGAAAALLDEVARLFGLDVGVSSSSSVSSSTSGSSNGGVEEGAPQGAREEEEALAVVVTPARARAAALLGSNPDLAGMADCLRSQARGDRDPEYVADTTRASL</sequence>
<reference evidence="2" key="1">
    <citation type="journal article" date="2020" name="bioRxiv">
        <title>Comparative genomics of Chlamydomonas.</title>
        <authorList>
            <person name="Craig R.J."/>
            <person name="Hasan A.R."/>
            <person name="Ness R.W."/>
            <person name="Keightley P.D."/>
        </authorList>
    </citation>
    <scope>NUCLEOTIDE SEQUENCE</scope>
    <source>
        <strain evidence="2">SAG 7.73</strain>
    </source>
</reference>
<feature type="region of interest" description="Disordered" evidence="1">
    <location>
        <begin position="116"/>
        <end position="142"/>
    </location>
</feature>
<dbReference type="EMBL" id="JAEHOC010000009">
    <property type="protein sequence ID" value="KAG2438511.1"/>
    <property type="molecule type" value="Genomic_DNA"/>
</dbReference>
<comment type="caution">
    <text evidence="2">The sequence shown here is derived from an EMBL/GenBank/DDBJ whole genome shotgun (WGS) entry which is preliminary data.</text>
</comment>
<gene>
    <name evidence="2" type="ORF">HXX76_005062</name>
</gene>
<feature type="region of interest" description="Disordered" evidence="1">
    <location>
        <begin position="173"/>
        <end position="193"/>
    </location>
</feature>
<accession>A0A835T6U1</accession>
<proteinExistence type="predicted"/>
<keyword evidence="3" id="KW-1185">Reference proteome</keyword>
<evidence type="ECO:0000313" key="3">
    <source>
        <dbReference type="Proteomes" id="UP000650467"/>
    </source>
</evidence>
<protein>
    <submittedName>
        <fullName evidence="2">Uncharacterized protein</fullName>
    </submittedName>
</protein>
<organism evidence="2 3">
    <name type="scientific">Chlamydomonas incerta</name>
    <dbReference type="NCBI Taxonomy" id="51695"/>
    <lineage>
        <taxon>Eukaryota</taxon>
        <taxon>Viridiplantae</taxon>
        <taxon>Chlorophyta</taxon>
        <taxon>core chlorophytes</taxon>
        <taxon>Chlorophyceae</taxon>
        <taxon>CS clade</taxon>
        <taxon>Chlamydomonadales</taxon>
        <taxon>Chlamydomonadaceae</taxon>
        <taxon>Chlamydomonas</taxon>
    </lineage>
</organism>
<dbReference type="Proteomes" id="UP000650467">
    <property type="component" value="Unassembled WGS sequence"/>
</dbReference>
<evidence type="ECO:0000313" key="2">
    <source>
        <dbReference type="EMBL" id="KAG2438511.1"/>
    </source>
</evidence>
<name>A0A835T6U1_CHLIN</name>
<dbReference type="AlphaFoldDB" id="A0A835T6U1"/>